<keyword evidence="4" id="KW-0547">Nucleotide-binding</keyword>
<dbReference type="EMBL" id="JBJIAB010000009">
    <property type="protein sequence ID" value="MFL0165242.1"/>
    <property type="molecule type" value="Genomic_DNA"/>
</dbReference>
<protein>
    <recommendedName>
        <fullName evidence="10">DNA 5'-3' helicase</fullName>
        <ecNumber evidence="10">5.6.2.3</ecNumber>
    </recommendedName>
</protein>
<name>A0ABW8S4X7_9CLOT</name>
<evidence type="ECO:0000256" key="6">
    <source>
        <dbReference type="ARBA" id="ARBA00022806"/>
    </source>
</evidence>
<evidence type="ECO:0000256" key="1">
    <source>
        <dbReference type="ARBA" id="ARBA00008428"/>
    </source>
</evidence>
<keyword evidence="9" id="KW-0413">Isomerase</keyword>
<evidence type="ECO:0000256" key="3">
    <source>
        <dbReference type="ARBA" id="ARBA00022705"/>
    </source>
</evidence>
<dbReference type="Gene3D" id="1.10.860.10">
    <property type="entry name" value="DNAb Helicase, Chain A"/>
    <property type="match status" value="1"/>
</dbReference>
<comment type="caution">
    <text evidence="13">The sequence shown here is derived from an EMBL/GenBank/DDBJ whole genome shotgun (WGS) entry which is preliminary data.</text>
</comment>
<dbReference type="InterPro" id="IPR027417">
    <property type="entry name" value="P-loop_NTPase"/>
</dbReference>
<dbReference type="SUPFAM" id="SSF48024">
    <property type="entry name" value="N-terminal domain of DnaB helicase"/>
    <property type="match status" value="1"/>
</dbReference>
<comment type="catalytic activity">
    <reaction evidence="11">
        <text>ATP + H2O = ADP + phosphate + H(+)</text>
        <dbReference type="Rhea" id="RHEA:13065"/>
        <dbReference type="ChEBI" id="CHEBI:15377"/>
        <dbReference type="ChEBI" id="CHEBI:15378"/>
        <dbReference type="ChEBI" id="CHEBI:30616"/>
        <dbReference type="ChEBI" id="CHEBI:43474"/>
        <dbReference type="ChEBI" id="CHEBI:456216"/>
        <dbReference type="EC" id="5.6.2.3"/>
    </reaction>
</comment>
<sequence>MNINIDLLKSHEVEQSVLAGGMTRDGVMILESLQVRPEDFYSNRHQVLYKAISDTYKEKNNIDLLLLVEYCKKKKILDKVGGTSYITEVSGCLISISQLNAYVNILKNYRLKRDVVGISKIIELKQELEPKELLNLVQEQILSVQKKTDIERTQEECLRGYLEAKEKLYIGENEEDNAIKTGLWKLDAAIHGFSKAELITIFAFSGVGKTTVAGQLALNIARHSKKKVMYFSLEMTYTQVMDRLVSNLTDIEHRKVKYLNKGELLDEQLVKILTTASQINQYISIYDTRNLGDIISKIQVEKIKSNVDIVFIDYISLIQGVNANEERMRIAQITQKLKALANTLNLPIVILAQATQAAEKRNSDNYKPYEKLSDTDIADSASVFRDSDTVLGVYRNTILDDPGAQQDIKVDYNSKDATINPKCVNILIKKCRNSTKKTLSFRWEGSKFRISNYEQ</sequence>
<evidence type="ECO:0000259" key="12">
    <source>
        <dbReference type="PROSITE" id="PS51199"/>
    </source>
</evidence>
<dbReference type="InterPro" id="IPR007693">
    <property type="entry name" value="DNA_helicase_DnaB-like_N"/>
</dbReference>
<dbReference type="PROSITE" id="PS51199">
    <property type="entry name" value="SF4_HELICASE"/>
    <property type="match status" value="1"/>
</dbReference>
<evidence type="ECO:0000256" key="10">
    <source>
        <dbReference type="ARBA" id="ARBA00044969"/>
    </source>
</evidence>
<dbReference type="SUPFAM" id="SSF52540">
    <property type="entry name" value="P-loop containing nucleoside triphosphate hydrolases"/>
    <property type="match status" value="1"/>
</dbReference>
<dbReference type="InterPro" id="IPR016136">
    <property type="entry name" value="DNA_helicase_N/primase_C"/>
</dbReference>
<evidence type="ECO:0000256" key="9">
    <source>
        <dbReference type="ARBA" id="ARBA00023235"/>
    </source>
</evidence>
<keyword evidence="3" id="KW-0235">DNA replication</keyword>
<dbReference type="Gene3D" id="3.40.50.300">
    <property type="entry name" value="P-loop containing nucleotide triphosphate hydrolases"/>
    <property type="match status" value="1"/>
</dbReference>
<evidence type="ECO:0000256" key="11">
    <source>
        <dbReference type="ARBA" id="ARBA00048954"/>
    </source>
</evidence>
<evidence type="ECO:0000256" key="7">
    <source>
        <dbReference type="ARBA" id="ARBA00022840"/>
    </source>
</evidence>
<dbReference type="Proteomes" id="UP001623600">
    <property type="component" value="Unassembled WGS sequence"/>
</dbReference>
<dbReference type="PANTHER" id="PTHR30153:SF2">
    <property type="entry name" value="REPLICATIVE DNA HELICASE"/>
    <property type="match status" value="1"/>
</dbReference>
<gene>
    <name evidence="13" type="ORF">ACJDTP_09205</name>
</gene>
<dbReference type="GO" id="GO:0004386">
    <property type="term" value="F:helicase activity"/>
    <property type="evidence" value="ECO:0007669"/>
    <property type="project" value="UniProtKB-KW"/>
</dbReference>
<organism evidence="13 14">
    <name type="scientific">Candidatus Clostridium helianthi</name>
    <dbReference type="NCBI Taxonomy" id="3381660"/>
    <lineage>
        <taxon>Bacteria</taxon>
        <taxon>Bacillati</taxon>
        <taxon>Bacillota</taxon>
        <taxon>Clostridia</taxon>
        <taxon>Eubacteriales</taxon>
        <taxon>Clostridiaceae</taxon>
        <taxon>Clostridium</taxon>
    </lineage>
</organism>
<dbReference type="Pfam" id="PF03796">
    <property type="entry name" value="DnaB_C"/>
    <property type="match status" value="1"/>
</dbReference>
<reference evidence="13 14" key="1">
    <citation type="submission" date="2024-11" db="EMBL/GenBank/DDBJ databases">
        <authorList>
            <person name="Heng Y.C."/>
            <person name="Lim A.C.H."/>
            <person name="Lee J.K.Y."/>
            <person name="Kittelmann S."/>
        </authorList>
    </citation>
    <scope>NUCLEOTIDE SEQUENCE [LARGE SCALE GENOMIC DNA]</scope>
    <source>
        <strain evidence="13 14">WILCCON 0112</strain>
    </source>
</reference>
<keyword evidence="6 13" id="KW-0347">Helicase</keyword>
<evidence type="ECO:0000256" key="8">
    <source>
        <dbReference type="ARBA" id="ARBA00023125"/>
    </source>
</evidence>
<accession>A0ABW8S4X7</accession>
<dbReference type="EC" id="5.6.2.3" evidence="10"/>
<evidence type="ECO:0000313" key="14">
    <source>
        <dbReference type="Proteomes" id="UP001623600"/>
    </source>
</evidence>
<feature type="domain" description="SF4 helicase" evidence="12">
    <location>
        <begin position="172"/>
        <end position="455"/>
    </location>
</feature>
<dbReference type="Pfam" id="PF00772">
    <property type="entry name" value="DnaB"/>
    <property type="match status" value="1"/>
</dbReference>
<keyword evidence="7" id="KW-0067">ATP-binding</keyword>
<dbReference type="SMART" id="SM00382">
    <property type="entry name" value="AAA"/>
    <property type="match status" value="1"/>
</dbReference>
<dbReference type="InterPro" id="IPR036185">
    <property type="entry name" value="DNA_heli_DnaB-like_N_sf"/>
</dbReference>
<keyword evidence="14" id="KW-1185">Reference proteome</keyword>
<proteinExistence type="inferred from homology"/>
<evidence type="ECO:0000256" key="4">
    <source>
        <dbReference type="ARBA" id="ARBA00022741"/>
    </source>
</evidence>
<evidence type="ECO:0000256" key="2">
    <source>
        <dbReference type="ARBA" id="ARBA00022515"/>
    </source>
</evidence>
<evidence type="ECO:0000313" key="13">
    <source>
        <dbReference type="EMBL" id="MFL0165242.1"/>
    </source>
</evidence>
<evidence type="ECO:0000256" key="5">
    <source>
        <dbReference type="ARBA" id="ARBA00022801"/>
    </source>
</evidence>
<dbReference type="PANTHER" id="PTHR30153">
    <property type="entry name" value="REPLICATIVE DNA HELICASE DNAB"/>
    <property type="match status" value="1"/>
</dbReference>
<keyword evidence="2" id="KW-0639">Primosome</keyword>
<dbReference type="InterPro" id="IPR003593">
    <property type="entry name" value="AAA+_ATPase"/>
</dbReference>
<keyword evidence="5" id="KW-0378">Hydrolase</keyword>
<keyword evidence="8" id="KW-0238">DNA-binding</keyword>
<dbReference type="InterPro" id="IPR007694">
    <property type="entry name" value="DNA_helicase_DnaB-like_C"/>
</dbReference>
<comment type="similarity">
    <text evidence="1">Belongs to the helicase family. DnaB subfamily.</text>
</comment>